<dbReference type="Proteomes" id="UP000184327">
    <property type="component" value="Unassembled WGS sequence"/>
</dbReference>
<dbReference type="EMBL" id="FQUZ01000020">
    <property type="protein sequence ID" value="SHF38245.1"/>
    <property type="molecule type" value="Genomic_DNA"/>
</dbReference>
<dbReference type="InterPro" id="IPR051058">
    <property type="entry name" value="GDSL_Est/Lipase"/>
</dbReference>
<dbReference type="OrthoDB" id="9148933at2"/>
<evidence type="ECO:0000256" key="1">
    <source>
        <dbReference type="ARBA" id="ARBA00022801"/>
    </source>
</evidence>
<accession>A0A1M5B714</accession>
<dbReference type="PANTHER" id="PTHR45648">
    <property type="entry name" value="GDSL LIPASE/ACYLHYDROLASE FAMILY PROTEIN (AFU_ORTHOLOGUE AFUA_4G14700)"/>
    <property type="match status" value="1"/>
</dbReference>
<dbReference type="AlphaFoldDB" id="A0A1M5B714"/>
<dbReference type="GO" id="GO:0016788">
    <property type="term" value="F:hydrolase activity, acting on ester bonds"/>
    <property type="evidence" value="ECO:0007669"/>
    <property type="project" value="UniProtKB-ARBA"/>
</dbReference>
<sequence length="327" mass="34378">MTVQWTRCATWVATGITATLLAACGSSTVDSAISPQRVVAFGDGNADLGQVSGRTYTVTAPDIYANWTSQIALGYGKTLTSVSAGGLSYAQGNARVTTSPDAAGNASTPTVQQQVTNFLASNQFAGDDLVLVSAGLSDVVVQAQAALTSGLSRDTALANARTAGVELARQVNRMTNAGAKYVAVAGAYTIGKGPWGVALNSAGVSDAENFLNQLSSKFNEGFKVEGVNLGLTGDKVLYVDFEEYVNYIYNTPAAFSVGNTNTTVCNSVDTGNGIGTGTNQINSALCSKDTVIDSNYDQYLFADRVYLTPNVHRQFGNWAYDQIRSRW</sequence>
<dbReference type="STRING" id="1122156.SAMN02745117_01838"/>
<feature type="chain" id="PRO_5012092859" evidence="2">
    <location>
        <begin position="23"/>
        <end position="327"/>
    </location>
</feature>
<dbReference type="RefSeq" id="WP_073356396.1">
    <property type="nucleotide sequence ID" value="NZ_FQUZ01000020.1"/>
</dbReference>
<keyword evidence="2" id="KW-0732">Signal</keyword>
<evidence type="ECO:0000256" key="2">
    <source>
        <dbReference type="SAM" id="SignalP"/>
    </source>
</evidence>
<feature type="signal peptide" evidence="2">
    <location>
        <begin position="1"/>
        <end position="22"/>
    </location>
</feature>
<evidence type="ECO:0000313" key="3">
    <source>
        <dbReference type="EMBL" id="SHF38245.1"/>
    </source>
</evidence>
<keyword evidence="4" id="KW-1185">Reference proteome</keyword>
<reference evidence="3 4" key="1">
    <citation type="submission" date="2016-11" db="EMBL/GenBank/DDBJ databases">
        <authorList>
            <person name="Jaros S."/>
            <person name="Januszkiewicz K."/>
            <person name="Wedrychowicz H."/>
        </authorList>
    </citation>
    <scope>NUCLEOTIDE SEQUENCE [LARGE SCALE GENOMIC DNA]</scope>
    <source>
        <strain evidence="3 4">DSM 16112</strain>
    </source>
</reference>
<protein>
    <submittedName>
        <fullName evidence="3">Phospholipase/lecithinase/hemolysin</fullName>
    </submittedName>
</protein>
<keyword evidence="1" id="KW-0378">Hydrolase</keyword>
<dbReference type="InterPro" id="IPR036514">
    <property type="entry name" value="SGNH_hydro_sf"/>
</dbReference>
<name>A0A1M5B714_9BURK</name>
<evidence type="ECO:0000313" key="4">
    <source>
        <dbReference type="Proteomes" id="UP000184327"/>
    </source>
</evidence>
<proteinExistence type="predicted"/>
<gene>
    <name evidence="3" type="ORF">SAMN02745117_01838</name>
</gene>
<organism evidence="3 4">
    <name type="scientific">Lampropedia hyalina DSM 16112</name>
    <dbReference type="NCBI Taxonomy" id="1122156"/>
    <lineage>
        <taxon>Bacteria</taxon>
        <taxon>Pseudomonadati</taxon>
        <taxon>Pseudomonadota</taxon>
        <taxon>Betaproteobacteria</taxon>
        <taxon>Burkholderiales</taxon>
        <taxon>Comamonadaceae</taxon>
        <taxon>Lampropedia</taxon>
    </lineage>
</organism>
<dbReference type="PANTHER" id="PTHR45648:SF5">
    <property type="entry name" value="OS04G0577300 PROTEIN"/>
    <property type="match status" value="1"/>
</dbReference>
<dbReference type="PROSITE" id="PS51257">
    <property type="entry name" value="PROKAR_LIPOPROTEIN"/>
    <property type="match status" value="1"/>
</dbReference>
<dbReference type="Gene3D" id="3.40.50.1110">
    <property type="entry name" value="SGNH hydrolase"/>
    <property type="match status" value="1"/>
</dbReference>